<dbReference type="InterPro" id="IPR003409">
    <property type="entry name" value="MORN"/>
</dbReference>
<reference evidence="3" key="1">
    <citation type="submission" date="2021-01" db="EMBL/GenBank/DDBJ databases">
        <authorList>
            <person name="Corre E."/>
            <person name="Pelletier E."/>
            <person name="Niang G."/>
            <person name="Scheremetjew M."/>
            <person name="Finn R."/>
            <person name="Kale V."/>
            <person name="Holt S."/>
            <person name="Cochrane G."/>
            <person name="Meng A."/>
            <person name="Brown T."/>
            <person name="Cohen L."/>
        </authorList>
    </citation>
    <scope>NUCLEOTIDE SEQUENCE</scope>
    <source>
        <strain evidence="3">OF101</strain>
    </source>
</reference>
<protein>
    <submittedName>
        <fullName evidence="3">Uncharacterized protein</fullName>
    </submittedName>
</protein>
<name>A0A7S1W616_ALECA</name>
<feature type="compositionally biased region" description="Polar residues" evidence="2">
    <location>
        <begin position="347"/>
        <end position="359"/>
    </location>
</feature>
<dbReference type="SUPFAM" id="SSF82185">
    <property type="entry name" value="Histone H3 K4-specific methyltransferase SET7/9 N-terminal domain"/>
    <property type="match status" value="2"/>
</dbReference>
<dbReference type="PANTHER" id="PTHR43215">
    <property type="entry name" value="RADIAL SPOKE HEAD 1 HOMOLOG"/>
    <property type="match status" value="1"/>
</dbReference>
<proteinExistence type="predicted"/>
<feature type="compositionally biased region" description="Basic and acidic residues" evidence="2">
    <location>
        <begin position="85"/>
        <end position="97"/>
    </location>
</feature>
<keyword evidence="1" id="KW-0677">Repeat</keyword>
<feature type="compositionally biased region" description="Basic and acidic residues" evidence="2">
    <location>
        <begin position="107"/>
        <end position="120"/>
    </location>
</feature>
<dbReference type="Pfam" id="PF02493">
    <property type="entry name" value="MORN"/>
    <property type="match status" value="7"/>
</dbReference>
<feature type="region of interest" description="Disordered" evidence="2">
    <location>
        <begin position="343"/>
        <end position="367"/>
    </location>
</feature>
<dbReference type="SMART" id="SM00698">
    <property type="entry name" value="MORN"/>
    <property type="match status" value="7"/>
</dbReference>
<sequence length="555" mass="60784">MPGGGTGTSGTSSPKAQEPEARVEEKEEDEEAVRGDTWRQYLEEGSSGDESEPEGNVTVAVGGHQSEDSGEDSDEAPARKPGGADADRHKRDMDMLMRHQAIHAPKKKEVQKGSASEDKASPTAAWPVGEVANEAIGTAVTPSKAKEPVAQEESVCAARSNDTEVVSVHSPASGSKKKSSILGRLFGSGGKAEASGSLPGGSMLEDNINQYDDSWYSQHLARLGKDGVPCTKIGTNGKPYERRILVDSRNLIVEIRGGRTGSTGILLDDLVDLRRGLRSPEFELFLLRIKKDAKSQAVDIGDRALVLQTPARTFSFMMPSNTHRTNLAFCILYLLKSKNRGMMASGAPQQDASSPSSRAPKNGHGSVVYQNRSTYEGQFMNYMRHGKGTLTLSDGTRYQSEWKNDERNGSGKEFCPDGTTFVGLYLNGMRHGQGTMTWPEGSKYSGQFERGRANGEGELVRTDGSVYRGRFHEDCMSGEGRMQWRDGVEYTGQFVGNRREGFGKMLWTSGKWRSYEGYWKDGMQHGSGTLCDHSEQEFRGVFKAGKLERWEDEGQ</sequence>
<evidence type="ECO:0000256" key="2">
    <source>
        <dbReference type="SAM" id="MobiDB-lite"/>
    </source>
</evidence>
<evidence type="ECO:0000313" key="3">
    <source>
        <dbReference type="EMBL" id="CAD9150934.1"/>
    </source>
</evidence>
<dbReference type="Gene3D" id="2.20.110.10">
    <property type="entry name" value="Histone H3 K4-specific methyltransferase SET7/9 N-terminal domain"/>
    <property type="match status" value="4"/>
</dbReference>
<dbReference type="AlphaFoldDB" id="A0A7S1W616"/>
<gene>
    <name evidence="3" type="ORF">ACAT0790_LOCUS31759</name>
</gene>
<dbReference type="EMBL" id="HBGE01052602">
    <property type="protein sequence ID" value="CAD9150934.1"/>
    <property type="molecule type" value="Transcribed_RNA"/>
</dbReference>
<accession>A0A7S1W616</accession>
<organism evidence="3">
    <name type="scientific">Alexandrium catenella</name>
    <name type="common">Red tide dinoflagellate</name>
    <name type="synonym">Gonyaulax catenella</name>
    <dbReference type="NCBI Taxonomy" id="2925"/>
    <lineage>
        <taxon>Eukaryota</taxon>
        <taxon>Sar</taxon>
        <taxon>Alveolata</taxon>
        <taxon>Dinophyceae</taxon>
        <taxon>Gonyaulacales</taxon>
        <taxon>Pyrocystaceae</taxon>
        <taxon>Alexandrium</taxon>
    </lineage>
</organism>
<feature type="region of interest" description="Disordered" evidence="2">
    <location>
        <begin position="1"/>
        <end position="122"/>
    </location>
</feature>
<evidence type="ECO:0000256" key="1">
    <source>
        <dbReference type="ARBA" id="ARBA00022737"/>
    </source>
</evidence>
<dbReference type="PANTHER" id="PTHR43215:SF14">
    <property type="entry name" value="RADIAL SPOKE HEAD 1 HOMOLOG"/>
    <property type="match status" value="1"/>
</dbReference>